<feature type="active site" description="Proton acceptor" evidence="4">
    <location>
        <position position="158"/>
    </location>
</feature>
<feature type="active site" description="Nucleophile" evidence="4">
    <location>
        <position position="44"/>
    </location>
</feature>
<feature type="region of interest" description="Disordered" evidence="5">
    <location>
        <begin position="186"/>
        <end position="208"/>
    </location>
</feature>
<dbReference type="RefSeq" id="WP_386022931.1">
    <property type="nucleotide sequence ID" value="NZ_JBHUHX010000004.1"/>
</dbReference>
<dbReference type="Pfam" id="PF01734">
    <property type="entry name" value="Patatin"/>
    <property type="match status" value="1"/>
</dbReference>
<keyword evidence="8" id="KW-1185">Reference proteome</keyword>
<dbReference type="InterPro" id="IPR050301">
    <property type="entry name" value="NTE"/>
</dbReference>
<evidence type="ECO:0000256" key="5">
    <source>
        <dbReference type="SAM" id="MobiDB-lite"/>
    </source>
</evidence>
<evidence type="ECO:0000256" key="1">
    <source>
        <dbReference type="ARBA" id="ARBA00022801"/>
    </source>
</evidence>
<accession>A0ABW4Y3H0</accession>
<protein>
    <submittedName>
        <fullName evidence="7">Patatin-like phospholipase family protein</fullName>
    </submittedName>
</protein>
<feature type="domain" description="PNPLA" evidence="6">
    <location>
        <begin position="11"/>
        <end position="171"/>
    </location>
</feature>
<dbReference type="SUPFAM" id="SSF52151">
    <property type="entry name" value="FabD/lysophospholipase-like"/>
    <property type="match status" value="1"/>
</dbReference>
<organism evidence="7 8">
    <name type="scientific">Thiorhodococcus fuscus</name>
    <dbReference type="NCBI Taxonomy" id="527200"/>
    <lineage>
        <taxon>Bacteria</taxon>
        <taxon>Pseudomonadati</taxon>
        <taxon>Pseudomonadota</taxon>
        <taxon>Gammaproteobacteria</taxon>
        <taxon>Chromatiales</taxon>
        <taxon>Chromatiaceae</taxon>
        <taxon>Thiorhodococcus</taxon>
    </lineage>
</organism>
<evidence type="ECO:0000256" key="3">
    <source>
        <dbReference type="ARBA" id="ARBA00023098"/>
    </source>
</evidence>
<keyword evidence="3 4" id="KW-0443">Lipid metabolism</keyword>
<keyword evidence="1 4" id="KW-0378">Hydrolase</keyword>
<feature type="short sequence motif" description="GXSXG" evidence="4">
    <location>
        <begin position="42"/>
        <end position="46"/>
    </location>
</feature>
<proteinExistence type="predicted"/>
<evidence type="ECO:0000256" key="4">
    <source>
        <dbReference type="PROSITE-ProRule" id="PRU01161"/>
    </source>
</evidence>
<feature type="short sequence motif" description="DGA/G" evidence="4">
    <location>
        <begin position="158"/>
        <end position="160"/>
    </location>
</feature>
<dbReference type="EMBL" id="JBHUHX010000004">
    <property type="protein sequence ID" value="MFD2110692.1"/>
    <property type="molecule type" value="Genomic_DNA"/>
</dbReference>
<dbReference type="Proteomes" id="UP001597337">
    <property type="component" value="Unassembled WGS sequence"/>
</dbReference>
<gene>
    <name evidence="7" type="ORF">ACFSJC_02410</name>
</gene>
<keyword evidence="2 4" id="KW-0442">Lipid degradation</keyword>
<name>A0ABW4Y3H0_9GAMM</name>
<evidence type="ECO:0000256" key="2">
    <source>
        <dbReference type="ARBA" id="ARBA00022963"/>
    </source>
</evidence>
<evidence type="ECO:0000259" key="6">
    <source>
        <dbReference type="PROSITE" id="PS51635"/>
    </source>
</evidence>
<dbReference type="Gene3D" id="3.40.1090.10">
    <property type="entry name" value="Cytosolic phospholipase A2 catalytic domain"/>
    <property type="match status" value="2"/>
</dbReference>
<evidence type="ECO:0000313" key="7">
    <source>
        <dbReference type="EMBL" id="MFD2110692.1"/>
    </source>
</evidence>
<dbReference type="InterPro" id="IPR016035">
    <property type="entry name" value="Acyl_Trfase/lysoPLipase"/>
</dbReference>
<sequence>MSTSTRESVSLALGSGGARGLAHIGIIEWLNDHGYRIASISGASMGSLVGGVYAAGELDAYKRWVCSLGRTDVLRFLDFAFSGDGLLKGDRIMDTLREMVGECAIEDLPINFTAVATDIERQREVWITEGPLFDAVRASIAVPGIFTPHEYQGMTLVDGGLLNPVPIAPTFRDFTDLTIAVNLNAKASRSKRTDPPSTPHKSEPDRGYQTRIRQFLDAIGGNSTSSGDSRLGVFELTTRSFETMQNAIAATKISAYRPDVLIDVPRDSSAAHEFHRARELIDLGYSLAESAMGAR</sequence>
<dbReference type="PANTHER" id="PTHR14226:SF76">
    <property type="entry name" value="NTE FAMILY PROTEIN RSSA"/>
    <property type="match status" value="1"/>
</dbReference>
<reference evidence="8" key="1">
    <citation type="journal article" date="2019" name="Int. J. Syst. Evol. Microbiol.">
        <title>The Global Catalogue of Microorganisms (GCM) 10K type strain sequencing project: providing services to taxonomists for standard genome sequencing and annotation.</title>
        <authorList>
            <consortium name="The Broad Institute Genomics Platform"/>
            <consortium name="The Broad Institute Genome Sequencing Center for Infectious Disease"/>
            <person name="Wu L."/>
            <person name="Ma J."/>
        </authorList>
    </citation>
    <scope>NUCLEOTIDE SEQUENCE [LARGE SCALE GENOMIC DNA]</scope>
    <source>
        <strain evidence="8">KACC 12597</strain>
    </source>
</reference>
<dbReference type="InterPro" id="IPR002641">
    <property type="entry name" value="PNPLA_dom"/>
</dbReference>
<evidence type="ECO:0000313" key="8">
    <source>
        <dbReference type="Proteomes" id="UP001597337"/>
    </source>
</evidence>
<comment type="caution">
    <text evidence="4">Lacks conserved residue(s) required for the propagation of feature annotation.</text>
</comment>
<dbReference type="PANTHER" id="PTHR14226">
    <property type="entry name" value="NEUROPATHY TARGET ESTERASE/SWISS CHEESE D.MELANOGASTER"/>
    <property type="match status" value="1"/>
</dbReference>
<comment type="caution">
    <text evidence="7">The sequence shown here is derived from an EMBL/GenBank/DDBJ whole genome shotgun (WGS) entry which is preliminary data.</text>
</comment>
<dbReference type="PROSITE" id="PS51635">
    <property type="entry name" value="PNPLA"/>
    <property type="match status" value="1"/>
</dbReference>